<dbReference type="SMART" id="SM00368">
    <property type="entry name" value="LRR_RI"/>
    <property type="match status" value="9"/>
</dbReference>
<keyword evidence="3" id="KW-0677">Repeat</keyword>
<keyword evidence="2" id="KW-0433">Leucine-rich repeat</keyword>
<dbReference type="Proteomes" id="UP001378592">
    <property type="component" value="Unassembled WGS sequence"/>
</dbReference>
<sequence>MTEVDLDEVTRQLQKTSVGSSSGVSFKGRSLKLNTEDDAREVVEAIEACSNLHFLDLEGNSLGVDSAKAIAKALEAHGELKRALWKDLFTGRMKTEIPKALQYLGSGLMLASAQLTELELSDNAFGPIGVEGMVVLLQSATCYSLEILKLNNNGLGISGGKMLAKGLLDCYTKGKEIGKPLRLRVFVAGRNRLENDGARALAEVFKTVGTLEEIHMPQNGIYHVGISALAEAFKCNPNLEVLNLNDNTVTLRGVSAIVGALPVLQKLREIDLGDCLLRTKGAVTLAAALTDDHKNLEKLLLESNEIGSKGGIMLAKAVRNKTNLKKLALNGNQFGEQGISDLSAELEESGQISALDSLEDDEGEEDEEDEEEEEEEEEDSEHSGISSDESDKDHGTVPESNGDIKNNGSILLKIDTPEVPPVVKDFLENSTPERFLALGENRSRILLHEISSCSGDAFVDNLLVVLMKVSSLSVCNAEQVRQAAFSCCNLLYEELFKWAKKTNKFSIVNNALLVHLGLIKSEDKSLKLTWNIDGCMLALENAMKQPFFPEDTQEIVHVFRGRRVIDIENGTVISV</sequence>
<comment type="caution">
    <text evidence="6">The sequence shown here is derived from an EMBL/GenBank/DDBJ whole genome shotgun (WGS) entry which is preliminary data.</text>
</comment>
<evidence type="ECO:0000259" key="5">
    <source>
        <dbReference type="Pfam" id="PF07834"/>
    </source>
</evidence>
<evidence type="ECO:0000256" key="3">
    <source>
        <dbReference type="ARBA" id="ARBA00022737"/>
    </source>
</evidence>
<dbReference type="Pfam" id="PF07834">
    <property type="entry name" value="RanGAP1_C"/>
    <property type="match status" value="1"/>
</dbReference>
<keyword evidence="7" id="KW-1185">Reference proteome</keyword>
<evidence type="ECO:0000313" key="7">
    <source>
        <dbReference type="Proteomes" id="UP001378592"/>
    </source>
</evidence>
<accession>A0AAN9YVZ1</accession>
<dbReference type="AlphaFoldDB" id="A0AAN9YVZ1"/>
<reference evidence="6 7" key="1">
    <citation type="submission" date="2024-03" db="EMBL/GenBank/DDBJ databases">
        <title>The genome assembly and annotation of the cricket Gryllus longicercus Weissman &amp; Gray.</title>
        <authorList>
            <person name="Szrajer S."/>
            <person name="Gray D."/>
            <person name="Ylla G."/>
        </authorList>
    </citation>
    <scope>NUCLEOTIDE SEQUENCE [LARGE SCALE GENOMIC DNA]</scope>
    <source>
        <strain evidence="6">DAG 2021-001</strain>
        <tissue evidence="6">Whole body minus gut</tissue>
    </source>
</reference>
<feature type="domain" description="Ran-GTPase activating protein 1 C-terminal" evidence="5">
    <location>
        <begin position="415"/>
        <end position="563"/>
    </location>
</feature>
<dbReference type="GO" id="GO:0005634">
    <property type="term" value="C:nucleus"/>
    <property type="evidence" value="ECO:0007669"/>
    <property type="project" value="TreeGrafter"/>
</dbReference>
<evidence type="ECO:0000256" key="2">
    <source>
        <dbReference type="ARBA" id="ARBA00022614"/>
    </source>
</evidence>
<dbReference type="InterPro" id="IPR027038">
    <property type="entry name" value="RanGap"/>
</dbReference>
<feature type="compositionally biased region" description="Acidic residues" evidence="4">
    <location>
        <begin position="357"/>
        <end position="380"/>
    </location>
</feature>
<protein>
    <recommendedName>
        <fullName evidence="5">Ran-GTPase activating protein 1 C-terminal domain-containing protein</fullName>
    </recommendedName>
</protein>
<dbReference type="GO" id="GO:0031267">
    <property type="term" value="F:small GTPase binding"/>
    <property type="evidence" value="ECO:0007669"/>
    <property type="project" value="TreeGrafter"/>
</dbReference>
<dbReference type="CDD" id="cd00116">
    <property type="entry name" value="LRR_RI"/>
    <property type="match status" value="1"/>
</dbReference>
<proteinExistence type="predicted"/>
<dbReference type="Gene3D" id="1.25.40.200">
    <property type="entry name" value="Ran-GTPase activating protein 1, C-terminal domain"/>
    <property type="match status" value="1"/>
</dbReference>
<dbReference type="SUPFAM" id="SSF69099">
    <property type="entry name" value="Ran-GTPase activating protein 1 (RanGAP1), C-terminal domain"/>
    <property type="match status" value="1"/>
</dbReference>
<keyword evidence="1" id="KW-0343">GTPase activation</keyword>
<dbReference type="InterPro" id="IPR009109">
    <property type="entry name" value="Ran_GTPase_activating_1_C"/>
</dbReference>
<gene>
    <name evidence="6" type="ORF">R5R35_010892</name>
</gene>
<dbReference type="InterPro" id="IPR001611">
    <property type="entry name" value="Leu-rich_rpt"/>
</dbReference>
<feature type="region of interest" description="Disordered" evidence="4">
    <location>
        <begin position="353"/>
        <end position="408"/>
    </location>
</feature>
<dbReference type="Gene3D" id="3.80.10.10">
    <property type="entry name" value="Ribonuclease Inhibitor"/>
    <property type="match status" value="1"/>
</dbReference>
<dbReference type="GO" id="GO:0007165">
    <property type="term" value="P:signal transduction"/>
    <property type="evidence" value="ECO:0007669"/>
    <property type="project" value="InterPro"/>
</dbReference>
<organism evidence="6 7">
    <name type="scientific">Gryllus longicercus</name>
    <dbReference type="NCBI Taxonomy" id="2509291"/>
    <lineage>
        <taxon>Eukaryota</taxon>
        <taxon>Metazoa</taxon>
        <taxon>Ecdysozoa</taxon>
        <taxon>Arthropoda</taxon>
        <taxon>Hexapoda</taxon>
        <taxon>Insecta</taxon>
        <taxon>Pterygota</taxon>
        <taxon>Neoptera</taxon>
        <taxon>Polyneoptera</taxon>
        <taxon>Orthoptera</taxon>
        <taxon>Ensifera</taxon>
        <taxon>Gryllidea</taxon>
        <taxon>Grylloidea</taxon>
        <taxon>Gryllidae</taxon>
        <taxon>Gryllinae</taxon>
        <taxon>Gryllus</taxon>
    </lineage>
</organism>
<evidence type="ECO:0000256" key="4">
    <source>
        <dbReference type="SAM" id="MobiDB-lite"/>
    </source>
</evidence>
<dbReference type="EMBL" id="JAZDUA010000528">
    <property type="protein sequence ID" value="KAK7791512.1"/>
    <property type="molecule type" value="Genomic_DNA"/>
</dbReference>
<dbReference type="GO" id="GO:0048471">
    <property type="term" value="C:perinuclear region of cytoplasm"/>
    <property type="evidence" value="ECO:0007669"/>
    <property type="project" value="TreeGrafter"/>
</dbReference>
<dbReference type="PANTHER" id="PTHR24113:SF12">
    <property type="entry name" value="RAN GTPASE-ACTIVATING PROTEIN 1"/>
    <property type="match status" value="1"/>
</dbReference>
<dbReference type="Pfam" id="PF13516">
    <property type="entry name" value="LRR_6"/>
    <property type="match status" value="5"/>
</dbReference>
<dbReference type="InterPro" id="IPR032675">
    <property type="entry name" value="LRR_dom_sf"/>
</dbReference>
<dbReference type="PANTHER" id="PTHR24113">
    <property type="entry name" value="RAN GTPASE-ACTIVATING PROTEIN 1"/>
    <property type="match status" value="1"/>
</dbReference>
<dbReference type="GO" id="GO:0005096">
    <property type="term" value="F:GTPase activator activity"/>
    <property type="evidence" value="ECO:0007669"/>
    <property type="project" value="UniProtKB-KW"/>
</dbReference>
<evidence type="ECO:0000256" key="1">
    <source>
        <dbReference type="ARBA" id="ARBA00022468"/>
    </source>
</evidence>
<dbReference type="SUPFAM" id="SSF52047">
    <property type="entry name" value="RNI-like"/>
    <property type="match status" value="1"/>
</dbReference>
<name>A0AAN9YVZ1_9ORTH</name>
<evidence type="ECO:0000313" key="6">
    <source>
        <dbReference type="EMBL" id="KAK7791512.1"/>
    </source>
</evidence>
<dbReference type="InterPro" id="IPR036720">
    <property type="entry name" value="RanGAP1_C_sf"/>
</dbReference>
<dbReference type="GO" id="GO:0005829">
    <property type="term" value="C:cytosol"/>
    <property type="evidence" value="ECO:0007669"/>
    <property type="project" value="TreeGrafter"/>
</dbReference>
<dbReference type="GO" id="GO:0006913">
    <property type="term" value="P:nucleocytoplasmic transport"/>
    <property type="evidence" value="ECO:0007669"/>
    <property type="project" value="TreeGrafter"/>
</dbReference>